<dbReference type="PANTHER" id="PTHR44006">
    <property type="entry name" value="U5 SMALL NUCLEAR RIBONUCLEOPROTEIN 40 KDA PROTEIN"/>
    <property type="match status" value="1"/>
</dbReference>
<dbReference type="PRINTS" id="PR00320">
    <property type="entry name" value="GPROTEINBRPT"/>
</dbReference>
<evidence type="ECO:0000256" key="3">
    <source>
        <dbReference type="ARBA" id="ARBA00022737"/>
    </source>
</evidence>
<dbReference type="GO" id="GO:0071013">
    <property type="term" value="C:catalytic step 2 spliceosome"/>
    <property type="evidence" value="ECO:0007669"/>
    <property type="project" value="TreeGrafter"/>
</dbReference>
<dbReference type="PROSITE" id="PS50082">
    <property type="entry name" value="WD_REPEATS_2"/>
    <property type="match status" value="2"/>
</dbReference>
<dbReference type="InterPro" id="IPR036322">
    <property type="entry name" value="WD40_repeat_dom_sf"/>
</dbReference>
<dbReference type="GO" id="GO:0008380">
    <property type="term" value="P:RNA splicing"/>
    <property type="evidence" value="ECO:0007669"/>
    <property type="project" value="UniProtKB-KW"/>
</dbReference>
<dbReference type="SUPFAM" id="SSF50978">
    <property type="entry name" value="WD40 repeat-like"/>
    <property type="match status" value="1"/>
</dbReference>
<evidence type="ECO:0000256" key="4">
    <source>
        <dbReference type="ARBA" id="ARBA00023187"/>
    </source>
</evidence>
<name>F0W737_9STRA</name>
<feature type="repeat" description="WD" evidence="5">
    <location>
        <begin position="293"/>
        <end position="336"/>
    </location>
</feature>
<dbReference type="Gene3D" id="2.130.10.10">
    <property type="entry name" value="YVTN repeat-like/Quinoprotein amine dehydrogenase"/>
    <property type="match status" value="3"/>
</dbReference>
<keyword evidence="4" id="KW-0508">mRNA splicing</keyword>
<dbReference type="InterPro" id="IPR001680">
    <property type="entry name" value="WD40_rpt"/>
</dbReference>
<organism evidence="6">
    <name type="scientific">Albugo laibachii Nc14</name>
    <dbReference type="NCBI Taxonomy" id="890382"/>
    <lineage>
        <taxon>Eukaryota</taxon>
        <taxon>Sar</taxon>
        <taxon>Stramenopiles</taxon>
        <taxon>Oomycota</taxon>
        <taxon>Peronosporomycetes</taxon>
        <taxon>Albuginales</taxon>
        <taxon>Albuginaceae</taxon>
        <taxon>Albugo</taxon>
    </lineage>
</organism>
<keyword evidence="1 5" id="KW-0853">WD repeat</keyword>
<dbReference type="AlphaFoldDB" id="F0W737"/>
<dbReference type="InterPro" id="IPR015943">
    <property type="entry name" value="WD40/YVTN_repeat-like_dom_sf"/>
</dbReference>
<dbReference type="GO" id="GO:0003723">
    <property type="term" value="F:RNA binding"/>
    <property type="evidence" value="ECO:0007669"/>
    <property type="project" value="TreeGrafter"/>
</dbReference>
<evidence type="ECO:0000256" key="1">
    <source>
        <dbReference type="ARBA" id="ARBA00022574"/>
    </source>
</evidence>
<proteinExistence type="predicted"/>
<dbReference type="GO" id="GO:0006397">
    <property type="term" value="P:mRNA processing"/>
    <property type="evidence" value="ECO:0007669"/>
    <property type="project" value="UniProtKB-KW"/>
</dbReference>
<sequence>MVTRKANSRSIRYEEYASSGESSNNLSIFRHARPKKLETMPESATMQYSHRSNDAYLEAFDTARVGQITGEQKNSTITLPSTSSKLGTLSERDWSGSWIRGPKDPEGSLSSVSDRPLTCLSLSDSQSHVVVGSTDHALYAIPVAHNGDRNRRGKGFKKLYSKQCGHSEWVTGALYLPDDRIVSAAMDSRLCLWNASGTKCEDLVGHAGSISLIKDLARESSCVFSAGYDKTVRVWNVANQFRGKTREMGCIKASSAPILDADTLNAQTITVGDRDGNVRVIDLERGTVVQAYSNAHRGHTTSVLGSRDDIGNGIYSGGQDGIVNVWDCRQKKCLASLELHNDKKKGKSGAVGFLAEPSHLGGDNTLITAGADGTINVLDKRQSHKVMHKWTEHRDFIYSLHVSHQLCFSGDGRGMLHVHDWKNGNLLYGIGANRAAIRAITTSDDALVVAGDDGSVLTYQMDGDSLH</sequence>
<evidence type="ECO:0000313" key="6">
    <source>
        <dbReference type="EMBL" id="CCA16936.1"/>
    </source>
</evidence>
<protein>
    <submittedName>
        <fullName evidence="6">Uncharacterized protein AlNc14C28G2666</fullName>
    </submittedName>
</protein>
<dbReference type="InterPro" id="IPR019775">
    <property type="entry name" value="WD40_repeat_CS"/>
</dbReference>
<keyword evidence="3" id="KW-0677">Repeat</keyword>
<dbReference type="PANTHER" id="PTHR44006:SF1">
    <property type="entry name" value="U5 SMALL NUCLEAR RIBONUCLEOPROTEIN 40 KDA PROTEIN"/>
    <property type="match status" value="1"/>
</dbReference>
<dbReference type="InterPro" id="IPR052234">
    <property type="entry name" value="U5_snRNP_Component"/>
</dbReference>
<dbReference type="InterPro" id="IPR020472">
    <property type="entry name" value="WD40_PAC1"/>
</dbReference>
<evidence type="ECO:0000256" key="5">
    <source>
        <dbReference type="PROSITE-ProRule" id="PRU00221"/>
    </source>
</evidence>
<keyword evidence="2" id="KW-0507">mRNA processing</keyword>
<accession>F0W737</accession>
<feature type="repeat" description="WD" evidence="5">
    <location>
        <begin position="203"/>
        <end position="237"/>
    </location>
</feature>
<reference evidence="6" key="2">
    <citation type="submission" date="2011-02" db="EMBL/GenBank/DDBJ databases">
        <authorList>
            <person name="MacLean D."/>
        </authorList>
    </citation>
    <scope>NUCLEOTIDE SEQUENCE</scope>
</reference>
<gene>
    <name evidence="6" type="primary">AlNc14C28G2666</name>
    <name evidence="6" type="ORF">ALNC14_030790</name>
</gene>
<evidence type="ECO:0000256" key="2">
    <source>
        <dbReference type="ARBA" id="ARBA00022664"/>
    </source>
</evidence>
<reference evidence="6" key="1">
    <citation type="journal article" date="2011" name="PLoS Biol.">
        <title>Gene gain and loss during evolution of obligate parasitism in the white rust pathogen of Arabidopsis thaliana.</title>
        <authorList>
            <person name="Kemen E."/>
            <person name="Gardiner A."/>
            <person name="Schultz-Larsen T."/>
            <person name="Kemen A.C."/>
            <person name="Balmuth A.L."/>
            <person name="Robert-Seilaniantz A."/>
            <person name="Bailey K."/>
            <person name="Holub E."/>
            <person name="Studholme D.J."/>
            <person name="Maclean D."/>
            <person name="Jones J.D."/>
        </authorList>
    </citation>
    <scope>NUCLEOTIDE SEQUENCE</scope>
</reference>
<dbReference type="PROSITE" id="PS00678">
    <property type="entry name" value="WD_REPEATS_1"/>
    <property type="match status" value="1"/>
</dbReference>
<dbReference type="Pfam" id="PF00400">
    <property type="entry name" value="WD40"/>
    <property type="match status" value="2"/>
</dbReference>
<dbReference type="SMART" id="SM00320">
    <property type="entry name" value="WD40"/>
    <property type="match status" value="8"/>
</dbReference>
<dbReference type="EMBL" id="FR824073">
    <property type="protein sequence ID" value="CCA16936.1"/>
    <property type="molecule type" value="Genomic_DNA"/>
</dbReference>
<dbReference type="HOGENOM" id="CLU_027305_0_0_1"/>